<organism evidence="3 4">
    <name type="scientific">Rhodofomes roseus</name>
    <dbReference type="NCBI Taxonomy" id="34475"/>
    <lineage>
        <taxon>Eukaryota</taxon>
        <taxon>Fungi</taxon>
        <taxon>Dikarya</taxon>
        <taxon>Basidiomycota</taxon>
        <taxon>Agaricomycotina</taxon>
        <taxon>Agaricomycetes</taxon>
        <taxon>Polyporales</taxon>
        <taxon>Rhodofomes</taxon>
    </lineage>
</organism>
<gene>
    <name evidence="3" type="ORF">C8Q71DRAFT_543490</name>
</gene>
<dbReference type="Proteomes" id="UP000814176">
    <property type="component" value="Unassembled WGS sequence"/>
</dbReference>
<dbReference type="EMBL" id="JADCUA010000007">
    <property type="protein sequence ID" value="KAH9838725.1"/>
    <property type="molecule type" value="Genomic_DNA"/>
</dbReference>
<reference evidence="3 4" key="1">
    <citation type="journal article" date="2021" name="Environ. Microbiol.">
        <title>Gene family expansions and transcriptome signatures uncover fungal adaptations to wood decay.</title>
        <authorList>
            <person name="Hage H."/>
            <person name="Miyauchi S."/>
            <person name="Viragh M."/>
            <person name="Drula E."/>
            <person name="Min B."/>
            <person name="Chaduli D."/>
            <person name="Navarro D."/>
            <person name="Favel A."/>
            <person name="Norest M."/>
            <person name="Lesage-Meessen L."/>
            <person name="Balint B."/>
            <person name="Merenyi Z."/>
            <person name="de Eugenio L."/>
            <person name="Morin E."/>
            <person name="Martinez A.T."/>
            <person name="Baldrian P."/>
            <person name="Stursova M."/>
            <person name="Martinez M.J."/>
            <person name="Novotny C."/>
            <person name="Magnuson J.K."/>
            <person name="Spatafora J.W."/>
            <person name="Maurice S."/>
            <person name="Pangilinan J."/>
            <person name="Andreopoulos W."/>
            <person name="LaButti K."/>
            <person name="Hundley H."/>
            <person name="Na H."/>
            <person name="Kuo A."/>
            <person name="Barry K."/>
            <person name="Lipzen A."/>
            <person name="Henrissat B."/>
            <person name="Riley R."/>
            <person name="Ahrendt S."/>
            <person name="Nagy L.G."/>
            <person name="Grigoriev I.V."/>
            <person name="Martin F."/>
            <person name="Rosso M.N."/>
        </authorList>
    </citation>
    <scope>NUCLEOTIDE SEQUENCE [LARGE SCALE GENOMIC DNA]</scope>
    <source>
        <strain evidence="3 4">CIRM-BRFM 1785</strain>
    </source>
</reference>
<feature type="region of interest" description="Disordered" evidence="2">
    <location>
        <begin position="1"/>
        <end position="36"/>
    </location>
</feature>
<name>A0ABQ8KLD9_9APHY</name>
<protein>
    <submittedName>
        <fullName evidence="3">Uncharacterized protein</fullName>
    </submittedName>
</protein>
<evidence type="ECO:0000256" key="2">
    <source>
        <dbReference type="SAM" id="MobiDB-lite"/>
    </source>
</evidence>
<feature type="compositionally biased region" description="Low complexity" evidence="2">
    <location>
        <begin position="183"/>
        <end position="194"/>
    </location>
</feature>
<accession>A0ABQ8KLD9</accession>
<sequence length="464" mass="51582">MTSSMLADDLPWPELGNVSRGATRGNQGQKGVLGPTDAEGRCVLQLRVQPGVLAVRLNRQASDWYRTLDGEVTRALKLTKTYWRKARRRQDYDARADQDHMELHEWLQQLKDKVMSHLELLMQKGEIQGPPYVMPDHLELTFLRKFIERQVAGIPHNPRLRRTFLHTSTGEQEQSALRLQHPTASTSAIASGSGWQTADDEDEHDDAGASPGSGATDDTQTVMQDLEIARNLLGNARAELARARKNSQEALAAYTTCLDAEDRARQQVLAAEQRRDHLGMSRLMNSYPGEAGEAMQAARSSPRNQLLASAVMQQRPQSRPSTSDSRGSGMSPIPNNVMMPDHANSWRNMRDMTWSHVDNMGASMAQSHNVAMMDESLAGTSREHGMQIDPMGADRKHPRSWEPLPGRDVFERQQLSGSAMQSTSSLTSSFRQTGMPMAVTDPQRVDHNVSFMPNAQQGGHLGNM</sequence>
<evidence type="ECO:0000313" key="4">
    <source>
        <dbReference type="Proteomes" id="UP000814176"/>
    </source>
</evidence>
<dbReference type="GeneID" id="71999977"/>
<feature type="region of interest" description="Disordered" evidence="2">
    <location>
        <begin position="168"/>
        <end position="218"/>
    </location>
</feature>
<comment type="caution">
    <text evidence="3">The sequence shown here is derived from an EMBL/GenBank/DDBJ whole genome shotgun (WGS) entry which is preliminary data.</text>
</comment>
<keyword evidence="4" id="KW-1185">Reference proteome</keyword>
<evidence type="ECO:0000313" key="3">
    <source>
        <dbReference type="EMBL" id="KAH9838725.1"/>
    </source>
</evidence>
<feature type="compositionally biased region" description="Polar residues" evidence="2">
    <location>
        <begin position="168"/>
        <end position="177"/>
    </location>
</feature>
<proteinExistence type="predicted"/>
<evidence type="ECO:0000256" key="1">
    <source>
        <dbReference type="SAM" id="Coils"/>
    </source>
</evidence>
<feature type="compositionally biased region" description="Polar residues" evidence="2">
    <location>
        <begin position="298"/>
        <end position="328"/>
    </location>
</feature>
<dbReference type="RefSeq" id="XP_047780640.1">
    <property type="nucleotide sequence ID" value="XM_047919245.1"/>
</dbReference>
<feature type="region of interest" description="Disordered" evidence="2">
    <location>
        <begin position="291"/>
        <end position="337"/>
    </location>
</feature>
<keyword evidence="1" id="KW-0175">Coiled coil</keyword>
<feature type="coiled-coil region" evidence="1">
    <location>
        <begin position="226"/>
        <end position="253"/>
    </location>
</feature>